<accession>A0A6A1TLB7</accession>
<gene>
    <name evidence="3" type="ORF">F4V91_00620</name>
</gene>
<feature type="compositionally biased region" description="Basic and acidic residues" evidence="1">
    <location>
        <begin position="564"/>
        <end position="588"/>
    </location>
</feature>
<dbReference type="Proteomes" id="UP000386575">
    <property type="component" value="Unassembled WGS sequence"/>
</dbReference>
<evidence type="ECO:0000259" key="2">
    <source>
        <dbReference type="Pfam" id="PF03432"/>
    </source>
</evidence>
<evidence type="ECO:0000313" key="4">
    <source>
        <dbReference type="Proteomes" id="UP000386575"/>
    </source>
</evidence>
<proteinExistence type="predicted"/>
<comment type="caution">
    <text evidence="3">The sequence shown here is derived from an EMBL/GenBank/DDBJ whole genome shotgun (WGS) entry which is preliminary data.</text>
</comment>
<evidence type="ECO:0000313" key="3">
    <source>
        <dbReference type="EMBL" id="KAB1085068.1"/>
    </source>
</evidence>
<feature type="region of interest" description="Disordered" evidence="1">
    <location>
        <begin position="472"/>
        <end position="496"/>
    </location>
</feature>
<dbReference type="EMBL" id="VZUL01000002">
    <property type="protein sequence ID" value="KAB1085068.1"/>
    <property type="molecule type" value="Genomic_DNA"/>
</dbReference>
<evidence type="ECO:0000256" key="1">
    <source>
        <dbReference type="SAM" id="MobiDB-lite"/>
    </source>
</evidence>
<dbReference type="AlphaFoldDB" id="A0A6A1TLB7"/>
<reference evidence="3 4" key="1">
    <citation type="submission" date="2019-09" db="EMBL/GenBank/DDBJ databases">
        <title>Genome sequencing of Ng87 strain.</title>
        <authorList>
            <person name="Karasev E.S."/>
            <person name="Andronov E."/>
        </authorList>
    </citation>
    <scope>NUCLEOTIDE SEQUENCE [LARGE SCALE GENOMIC DNA]</scope>
    <source>
        <strain evidence="3 4">Ng87</strain>
    </source>
</reference>
<feature type="compositionally biased region" description="Low complexity" evidence="1">
    <location>
        <begin position="536"/>
        <end position="545"/>
    </location>
</feature>
<dbReference type="RefSeq" id="WP_151040639.1">
    <property type="nucleotide sequence ID" value="NZ_VZUL01000002.1"/>
</dbReference>
<feature type="domain" description="MobA/VirD2-like nuclease" evidence="2">
    <location>
        <begin position="25"/>
        <end position="148"/>
    </location>
</feature>
<feature type="compositionally biased region" description="Basic and acidic residues" evidence="1">
    <location>
        <begin position="524"/>
        <end position="534"/>
    </location>
</feature>
<name>A0A6A1TLB7_NEOGA</name>
<dbReference type="InterPro" id="IPR005094">
    <property type="entry name" value="Endonuclease_MobA/VirD2"/>
</dbReference>
<protein>
    <submittedName>
        <fullName evidence="3">Relaxase/mobilization nuclease domain-containing protein</fullName>
    </submittedName>
</protein>
<feature type="region of interest" description="Disordered" evidence="1">
    <location>
        <begin position="149"/>
        <end position="178"/>
    </location>
</feature>
<dbReference type="Pfam" id="PF03432">
    <property type="entry name" value="Relaxase"/>
    <property type="match status" value="1"/>
</dbReference>
<sequence length="588" mass="66891">MIPKASQRSGGQDLATHLLNAFDNEYVEVAEVSGAIAEDLHGAFAEWEAVATSLTKCRNYLYSLSVNPDLGQGQLTREQYLDYVDRVEKRLGLEGQPRVLVFHIKDGREHCHAVWSRIDYRTEKAIHLPFDHEKLMMVTREFARDHDLELPDGYRRDPGKERDGKKKSLSLYEKQQERATGLTKEERMVMVTQAWQRSDSPRAFVKALEGMGYVLATGNRPYVLVDMYGAMNALPKLIDDRSVRTKDIRAFLEREFPPKSLPSVEEARALVAEHRKAQEQFAKAQQSDRALKKLEAVQALRREKLLGEQAAMRERQRLERAALEREQLAARRAMRSAYLAQAREVRAARAEARPTGLAAFLGRVSGVSFMLGKLHRHRDARAMKAFVQEKAGLALAQKSAADVLQRRQELQAMDMARQVKALGKVEVRERQALDVKATREQRVHQRRGVDHMPALNLDLKPKGRGAVVMRAKDRYRDRSGRAEEREEERAARAEEREVRAALREEVRRHEGEIDLQRALQDAIERQEPWSKEVDAAGDFARAAGDGSEDGGDGGGDGVPAPRISRAERKADRERSKRKGRDDDFEREL</sequence>
<organism evidence="3 4">
    <name type="scientific">Neorhizobium galegae</name>
    <name type="common">Rhizobium galegae</name>
    <dbReference type="NCBI Taxonomy" id="399"/>
    <lineage>
        <taxon>Bacteria</taxon>
        <taxon>Pseudomonadati</taxon>
        <taxon>Pseudomonadota</taxon>
        <taxon>Alphaproteobacteria</taxon>
        <taxon>Hyphomicrobiales</taxon>
        <taxon>Rhizobiaceae</taxon>
        <taxon>Rhizobium/Agrobacterium group</taxon>
        <taxon>Neorhizobium</taxon>
    </lineage>
</organism>
<feature type="compositionally biased region" description="Basic and acidic residues" evidence="1">
    <location>
        <begin position="149"/>
        <end position="166"/>
    </location>
</feature>
<feature type="region of interest" description="Disordered" evidence="1">
    <location>
        <begin position="524"/>
        <end position="588"/>
    </location>
</feature>